<dbReference type="EMBL" id="JAUCGM010000087">
    <property type="protein sequence ID" value="MDM8562214.1"/>
    <property type="molecule type" value="Genomic_DNA"/>
</dbReference>
<feature type="signal peptide" evidence="1">
    <location>
        <begin position="1"/>
        <end position="19"/>
    </location>
</feature>
<proteinExistence type="predicted"/>
<evidence type="ECO:0000256" key="1">
    <source>
        <dbReference type="SAM" id="SignalP"/>
    </source>
</evidence>
<comment type="caution">
    <text evidence="2">The sequence shown here is derived from an EMBL/GenBank/DDBJ whole genome shotgun (WGS) entry which is preliminary data.</text>
</comment>
<feature type="chain" id="PRO_5045723065" evidence="1">
    <location>
        <begin position="20"/>
        <end position="139"/>
    </location>
</feature>
<name>A0ABT7VRC1_9GAMM</name>
<sequence length="139" mass="15869">MKQLFVMSLLLGFSLSSFAGSHGNFVLNCTSKSLRTHMYMQLNDYDFIDEVLYPQVIVLSVMGSMRIFDEKQNYGFGFKTVNKDGLLEIYSTDGKKSHVFKVDFRKKSSAKVVIEKAVNPRTQKLLSGLTLECKKRHDL</sequence>
<dbReference type="Proteomes" id="UP001171945">
    <property type="component" value="Unassembled WGS sequence"/>
</dbReference>
<organism evidence="2 3">
    <name type="scientific">Candidatus Marithioploca araucensis</name>
    <dbReference type="NCBI Taxonomy" id="70273"/>
    <lineage>
        <taxon>Bacteria</taxon>
        <taxon>Pseudomonadati</taxon>
        <taxon>Pseudomonadota</taxon>
        <taxon>Gammaproteobacteria</taxon>
        <taxon>Thiotrichales</taxon>
        <taxon>Thiotrichaceae</taxon>
        <taxon>Candidatus Marithioploca</taxon>
    </lineage>
</organism>
<evidence type="ECO:0000313" key="2">
    <source>
        <dbReference type="EMBL" id="MDM8562214.1"/>
    </source>
</evidence>
<accession>A0ABT7VRC1</accession>
<keyword evidence="1" id="KW-0732">Signal</keyword>
<keyword evidence="3" id="KW-1185">Reference proteome</keyword>
<evidence type="ECO:0000313" key="3">
    <source>
        <dbReference type="Proteomes" id="UP001171945"/>
    </source>
</evidence>
<reference evidence="2" key="1">
    <citation type="submission" date="2023-06" db="EMBL/GenBank/DDBJ databases">
        <title>Uncultivated large filamentous bacteria from sulfidic sediments reveal new species and different genomic features in energy metabolism and defense.</title>
        <authorList>
            <person name="Fonseca A."/>
        </authorList>
    </citation>
    <scope>NUCLEOTIDE SEQUENCE</scope>
    <source>
        <strain evidence="2">HSG4</strain>
    </source>
</reference>
<protein>
    <submittedName>
        <fullName evidence="2">Uncharacterized protein</fullName>
    </submittedName>
</protein>
<gene>
    <name evidence="2" type="ORF">QUF54_02555</name>
</gene>